<name>A0A4U5TSW2_9FLAO</name>
<evidence type="ECO:0000313" key="1">
    <source>
        <dbReference type="EMBL" id="TKS57429.1"/>
    </source>
</evidence>
<proteinExistence type="predicted"/>
<dbReference type="OrthoDB" id="1049190at2"/>
<gene>
    <name evidence="1" type="ORF">FCN74_03140</name>
</gene>
<protein>
    <submittedName>
        <fullName evidence="1">Uncharacterized protein</fullName>
    </submittedName>
</protein>
<keyword evidence="2" id="KW-1185">Reference proteome</keyword>
<sequence>MKNILIILVICVLGFSVSKAQNNLEKIDDLGRIAIVPYVANQVENIPLSAKNNLQSKMAQILTANGIAGSTNYNSRFIITPNVSVLSKDVVAGAPPKVALVLEVAFYIGDGVSGTKFGSTAITVKGVGRNENKAYLSAFKNISSSNSQIKNLVDKAKEQILAYYNDGCDFIIKEAESLTKQNKFDEALFSLTSVPFVSKECFNKAQDMAADVYKQKINRDCDILLNMANNAWNSGQNYEAAKKAGFYLNQIEPDSKCYSKVKGIANTIQKGVKKNTDREWNFIENQQKFSAEVEKNRLLISKEIALAYANNQPETIYNIKGWW</sequence>
<dbReference type="AlphaFoldDB" id="A0A4U5TSW2"/>
<dbReference type="EMBL" id="SWMU01000001">
    <property type="protein sequence ID" value="TKS57429.1"/>
    <property type="molecule type" value="Genomic_DNA"/>
</dbReference>
<accession>A0A4U5TSW2</accession>
<organism evidence="1 2">
    <name type="scientific">Mesohalobacter halotolerans</name>
    <dbReference type="NCBI Taxonomy" id="1883405"/>
    <lineage>
        <taxon>Bacteria</taxon>
        <taxon>Pseudomonadati</taxon>
        <taxon>Bacteroidota</taxon>
        <taxon>Flavobacteriia</taxon>
        <taxon>Flavobacteriales</taxon>
        <taxon>Flavobacteriaceae</taxon>
        <taxon>Mesohalobacter</taxon>
    </lineage>
</organism>
<dbReference type="RefSeq" id="WP_138931130.1">
    <property type="nucleotide sequence ID" value="NZ_SWMU01000001.1"/>
</dbReference>
<dbReference type="Proteomes" id="UP000306552">
    <property type="component" value="Unassembled WGS sequence"/>
</dbReference>
<evidence type="ECO:0000313" key="2">
    <source>
        <dbReference type="Proteomes" id="UP000306552"/>
    </source>
</evidence>
<comment type="caution">
    <text evidence="1">The sequence shown here is derived from an EMBL/GenBank/DDBJ whole genome shotgun (WGS) entry which is preliminary data.</text>
</comment>
<reference evidence="1 2" key="1">
    <citation type="submission" date="2019-04" db="EMBL/GenBank/DDBJ databases">
        <title>Psychroflexus halotolerans sp. nov., isolated from a marine solar saltern.</title>
        <authorList>
            <person name="Feng X."/>
        </authorList>
    </citation>
    <scope>NUCLEOTIDE SEQUENCE [LARGE SCALE GENOMIC DNA]</scope>
    <source>
        <strain evidence="1 2">WDS2C27</strain>
    </source>
</reference>